<gene>
    <name evidence="2" type="ORF">M0R45_021286</name>
</gene>
<dbReference type="InterPro" id="IPR002156">
    <property type="entry name" value="RNaseH_domain"/>
</dbReference>
<dbReference type="Gene3D" id="3.30.420.10">
    <property type="entry name" value="Ribonuclease H-like superfamily/Ribonuclease H"/>
    <property type="match status" value="1"/>
</dbReference>
<dbReference type="PROSITE" id="PS50878">
    <property type="entry name" value="RT_POL"/>
    <property type="match status" value="1"/>
</dbReference>
<dbReference type="InterPro" id="IPR036397">
    <property type="entry name" value="RNaseH_sf"/>
</dbReference>
<evidence type="ECO:0000313" key="2">
    <source>
        <dbReference type="EMBL" id="KAK9934130.1"/>
    </source>
</evidence>
<dbReference type="GO" id="GO:0004523">
    <property type="term" value="F:RNA-DNA hybrid ribonuclease activity"/>
    <property type="evidence" value="ECO:0007669"/>
    <property type="project" value="InterPro"/>
</dbReference>
<protein>
    <recommendedName>
        <fullName evidence="1">Reverse transcriptase domain-containing protein</fullName>
    </recommendedName>
</protein>
<dbReference type="InterPro" id="IPR036691">
    <property type="entry name" value="Endo/exonu/phosph_ase_sf"/>
</dbReference>
<dbReference type="SUPFAM" id="SSF53098">
    <property type="entry name" value="Ribonuclease H-like"/>
    <property type="match status" value="1"/>
</dbReference>
<evidence type="ECO:0000313" key="3">
    <source>
        <dbReference type="Proteomes" id="UP001457282"/>
    </source>
</evidence>
<dbReference type="InterPro" id="IPR012337">
    <property type="entry name" value="RNaseH-like_sf"/>
</dbReference>
<dbReference type="EMBL" id="JBEDUW010000004">
    <property type="protein sequence ID" value="KAK9934130.1"/>
    <property type="molecule type" value="Genomic_DNA"/>
</dbReference>
<name>A0AAW1XBC3_RUBAR</name>
<evidence type="ECO:0000259" key="1">
    <source>
        <dbReference type="PROSITE" id="PS50878"/>
    </source>
</evidence>
<comment type="caution">
    <text evidence="2">The sequence shown here is derived from an EMBL/GenBank/DDBJ whole genome shotgun (WGS) entry which is preliminary data.</text>
</comment>
<dbReference type="Proteomes" id="UP001457282">
    <property type="component" value="Unassembled WGS sequence"/>
</dbReference>
<dbReference type="InterPro" id="IPR026960">
    <property type="entry name" value="RVT-Znf"/>
</dbReference>
<reference evidence="2 3" key="1">
    <citation type="journal article" date="2023" name="G3 (Bethesda)">
        <title>A chromosome-length genome assembly and annotation of blackberry (Rubus argutus, cv. 'Hillquist').</title>
        <authorList>
            <person name="Bruna T."/>
            <person name="Aryal R."/>
            <person name="Dudchenko O."/>
            <person name="Sargent D.J."/>
            <person name="Mead D."/>
            <person name="Buti M."/>
            <person name="Cavallini A."/>
            <person name="Hytonen T."/>
            <person name="Andres J."/>
            <person name="Pham M."/>
            <person name="Weisz D."/>
            <person name="Mascagni F."/>
            <person name="Usai G."/>
            <person name="Natali L."/>
            <person name="Bassil N."/>
            <person name="Fernandez G.E."/>
            <person name="Lomsadze A."/>
            <person name="Armour M."/>
            <person name="Olukolu B."/>
            <person name="Poorten T."/>
            <person name="Britton C."/>
            <person name="Davik J."/>
            <person name="Ashrafi H."/>
            <person name="Aiden E.L."/>
            <person name="Borodovsky M."/>
            <person name="Worthington M."/>
        </authorList>
    </citation>
    <scope>NUCLEOTIDE SEQUENCE [LARGE SCALE GENOMIC DNA]</scope>
    <source>
        <strain evidence="2">PI 553951</strain>
    </source>
</reference>
<dbReference type="SUPFAM" id="SSF56672">
    <property type="entry name" value="DNA/RNA polymerases"/>
    <property type="match status" value="1"/>
</dbReference>
<dbReference type="InterPro" id="IPR000477">
    <property type="entry name" value="RT_dom"/>
</dbReference>
<proteinExistence type="predicted"/>
<dbReference type="InterPro" id="IPR043502">
    <property type="entry name" value="DNA/RNA_pol_sf"/>
</dbReference>
<dbReference type="SUPFAM" id="SSF56219">
    <property type="entry name" value="DNase I-like"/>
    <property type="match status" value="1"/>
</dbReference>
<dbReference type="Gene3D" id="3.60.10.10">
    <property type="entry name" value="Endonuclease/exonuclease/phosphatase"/>
    <property type="match status" value="1"/>
</dbReference>
<accession>A0AAW1XBC3</accession>
<dbReference type="Pfam" id="PF13456">
    <property type="entry name" value="RVT_3"/>
    <property type="match status" value="1"/>
</dbReference>
<dbReference type="Pfam" id="PF13966">
    <property type="entry name" value="zf-RVT"/>
    <property type="match status" value="1"/>
</dbReference>
<dbReference type="Pfam" id="PF00078">
    <property type="entry name" value="RVT_1"/>
    <property type="match status" value="1"/>
</dbReference>
<dbReference type="GO" id="GO:0003676">
    <property type="term" value="F:nucleic acid binding"/>
    <property type="evidence" value="ECO:0007669"/>
    <property type="project" value="InterPro"/>
</dbReference>
<dbReference type="CDD" id="cd06222">
    <property type="entry name" value="RNase_H_like"/>
    <property type="match status" value="1"/>
</dbReference>
<dbReference type="PANTHER" id="PTHR33116:SF86">
    <property type="entry name" value="REVERSE TRANSCRIPTASE DOMAIN-CONTAINING PROTEIN"/>
    <property type="match status" value="1"/>
</dbReference>
<organism evidence="2 3">
    <name type="scientific">Rubus argutus</name>
    <name type="common">Southern blackberry</name>
    <dbReference type="NCBI Taxonomy" id="59490"/>
    <lineage>
        <taxon>Eukaryota</taxon>
        <taxon>Viridiplantae</taxon>
        <taxon>Streptophyta</taxon>
        <taxon>Embryophyta</taxon>
        <taxon>Tracheophyta</taxon>
        <taxon>Spermatophyta</taxon>
        <taxon>Magnoliopsida</taxon>
        <taxon>eudicotyledons</taxon>
        <taxon>Gunneridae</taxon>
        <taxon>Pentapetalae</taxon>
        <taxon>rosids</taxon>
        <taxon>fabids</taxon>
        <taxon>Rosales</taxon>
        <taxon>Rosaceae</taxon>
        <taxon>Rosoideae</taxon>
        <taxon>Rosoideae incertae sedis</taxon>
        <taxon>Rubus</taxon>
    </lineage>
</organism>
<dbReference type="InterPro" id="IPR044730">
    <property type="entry name" value="RNase_H-like_dom_plant"/>
</dbReference>
<dbReference type="Pfam" id="PF03372">
    <property type="entry name" value="Exo_endo_phos"/>
    <property type="match status" value="1"/>
</dbReference>
<sequence>MGEVVNPTDSAAGGLALWWRPDVEVQVIFKCPNLIDSTITVKSEGILFRASWFYGPPYMQDKPQFWASMNNLATNDGHPWVCIGDFNEFLNNDEKEGGIPWSWNRPRYLRNFMDNNLLLDIGFTGQKFTWENRRADDSQLIKERLDRAIVNSNWIKTWPNSQISHETRVGSDHCPILLNIAPKPIRTARRFRFEAMWASDPDCFDVVQKSWSAGGSHNPYLLLSQKLGSCRRNLINWSKEKFPNNVKLIEGLNRELAVLQETQMNVVDRGREAEIIGAIGRLWTNEELYWKQRSRVNWLQGGDRNTKFFHLTTLQRRQQNRILKIANEDGNWITGDVQVRSEVDEHFKRLFETSGIRDWGSTLDCVAPVISHDQNVLLTHPFSLEEIKSATQQLGNLNAPGPDGFPGYFYNNYWSIVHDTINSAAESFYRGEFPLNFLNRTNVSLIPKVPNPDRINQFRPISLCNNSYKIFSKVLANRLKSILPNLISEQQNAFVPGRLIQDNLIIAHEAFHYLRLKCSKREVEMGIKIDMNKAYDRVEWDFLEATLHKMGFCQKWISLIMGCVKTVSFSIGINGKQGDFFQPTRGLRQGDPLSPYLFLLVSEVLSLNIAKASTDGRLHGIKLSNNCPGLSHLFFADDALFFLKADTRNCLVLNSILKEYCSASGQSINYEKSSLVFSTNTPTDLKESIGAVFNIPLDNCTGNYLGLPTHWGRSKRDALAYVRDRVNGKLDGWKSLFLSPAGKEVLIKSIATAVPSYPMSCFLMPVTLCREINADIARFWWRKEENRNGMHWMSWDRLCRPKEAGGLGFRDLESYNKAMLAKQCWRIINNPSALWARIIKARYFPNCSFMEASKGSRASWGWSSLLTGRDTIDINARWQIHNGRKVDVWRDRWIPNSKGGLIEPTITNNRFTPLQVSELINEDSMSWNIDHITPFITDKDAIAITAIPLNNHLEEDRLVWPFERDGGYSVKTGYHCIRRSTVLPTSNRSSSSHVVDCKTWKLCWGVKTIPKISNFMWRALNNSLPTFANLWKRKVSSDPMCKLCQEDAESVEHCLLLCPWVESVWFGCALGLFINKGIISTFDQWFENCLEKAKFPIGQWEWASTYISFLLWEIWKTRCTAVYEGLTPSPKHTIARVNLLVSEFLDAHKCPSNTLLNSGNPTPTPHVWTPPTATVAKINVDGAWDASTFKAGIGVVIRNNHGSLLWGSSTFGSFNSSVETEAAALVKGLTEAANLRIRNIHVESDNLEVINALNMKIERGNWRIYPFLREFHRLKHEFHQVSWSWISREANRAADAAAKLAKVRLCTVNWTNCPPTSIVLILQNDGLLGPP</sequence>
<keyword evidence="3" id="KW-1185">Reference proteome</keyword>
<feature type="domain" description="Reverse transcriptase" evidence="1">
    <location>
        <begin position="427"/>
        <end position="709"/>
    </location>
</feature>
<dbReference type="CDD" id="cd01650">
    <property type="entry name" value="RT_nLTR_like"/>
    <property type="match status" value="1"/>
</dbReference>
<dbReference type="InterPro" id="IPR005135">
    <property type="entry name" value="Endo/exonuclease/phosphatase"/>
</dbReference>
<dbReference type="PANTHER" id="PTHR33116">
    <property type="entry name" value="REVERSE TRANSCRIPTASE ZINC-BINDING DOMAIN-CONTAINING PROTEIN-RELATED-RELATED"/>
    <property type="match status" value="1"/>
</dbReference>